<proteinExistence type="predicted"/>
<accession>A0A193GXW2</accession>
<sequence length="205" mass="23474">MGKIFIPSHSEGCQIAAKFLHKQMNCGAVFVEPNSFDNRESPDAIGFRPGGCSILMEVKVSRADFLTDKKKPHRMNPSIGMGAYRFYVCPADVIKIEDLPPKWGLLYFTPRKSLKPVHVPNMQYSSLSSPEHYASYLSKSLDKRRPTDIPHYLLGYKQMLEEFAHFERNQVAEQNILYGAWRQLCIAQSRGVDYNVTEVFQRPNI</sequence>
<organism evidence="1 2">
    <name type="scientific">Salmonella phage GG32</name>
    <dbReference type="NCBI Taxonomy" id="1868169"/>
    <lineage>
        <taxon>Viruses</taxon>
        <taxon>Duplodnaviria</taxon>
        <taxon>Heunggongvirae</taxon>
        <taxon>Uroviricota</taxon>
        <taxon>Caudoviricetes</taxon>
        <taxon>Pantevenvirales</taxon>
        <taxon>Ackermannviridae</taxon>
        <taxon>Cvivirinae</taxon>
        <taxon>Kuttervirus</taxon>
        <taxon>Kuttervirus GG32</taxon>
    </lineage>
</organism>
<evidence type="ECO:0000313" key="1">
    <source>
        <dbReference type="EMBL" id="ANN85973.1"/>
    </source>
</evidence>
<reference evidence="1 2" key="1">
    <citation type="submission" date="2016-05" db="EMBL/GenBank/DDBJ databases">
        <title>Genome Sequence of Salmonella enterica Serovar Typhimurium Phage GG32 strain from environment in Korea.</title>
        <authorList>
            <person name="Chae S.-J."/>
            <person name="Kwon T."/>
            <person name="Lee S."/>
            <person name="Kim J."/>
            <person name="Yoo C.-K."/>
            <person name="Chung G.T."/>
            <person name="Kim D.-W."/>
            <person name="Lee D.-Y."/>
        </authorList>
    </citation>
    <scope>NUCLEOTIDE SEQUENCE [LARGE SCALE GENOMIC DNA]</scope>
</reference>
<dbReference type="RefSeq" id="YP_009283899.1">
    <property type="nucleotide sequence ID" value="NC_031045.1"/>
</dbReference>
<dbReference type="EMBL" id="KX245012">
    <property type="protein sequence ID" value="ANN85973.1"/>
    <property type="molecule type" value="Genomic_DNA"/>
</dbReference>
<keyword evidence="2" id="KW-1185">Reference proteome</keyword>
<dbReference type="Proteomes" id="UP000202398">
    <property type="component" value="Segment"/>
</dbReference>
<evidence type="ECO:0000313" key="2">
    <source>
        <dbReference type="Proteomes" id="UP000202398"/>
    </source>
</evidence>
<dbReference type="KEGG" id="vg:30313782"/>
<dbReference type="GeneID" id="30313782"/>
<name>A0A193GXW2_9CAUD</name>
<protein>
    <submittedName>
        <fullName evidence="1">Uncharacterized protein</fullName>
    </submittedName>
</protein>